<dbReference type="PROSITE" id="PS50127">
    <property type="entry name" value="UBC_2"/>
    <property type="match status" value="1"/>
</dbReference>
<dbReference type="GeneID" id="112050869"/>
<dbReference type="KEGG" id="bany:112050869"/>
<keyword evidence="2" id="KW-0808">Transferase</keyword>
<dbReference type="GO" id="GO:0061654">
    <property type="term" value="F:NEDD8 conjugating enzyme activity"/>
    <property type="evidence" value="ECO:0007669"/>
    <property type="project" value="UniProtKB-EC"/>
</dbReference>
<evidence type="ECO:0000313" key="11">
    <source>
        <dbReference type="Proteomes" id="UP001652582"/>
    </source>
</evidence>
<evidence type="ECO:0000313" key="12">
    <source>
        <dbReference type="RefSeq" id="XP_023945022.1"/>
    </source>
</evidence>
<evidence type="ECO:0000256" key="2">
    <source>
        <dbReference type="ARBA" id="ARBA00022679"/>
    </source>
</evidence>
<evidence type="ECO:0000256" key="5">
    <source>
        <dbReference type="ARBA" id="ARBA00022840"/>
    </source>
</evidence>
<dbReference type="EC" id="2.3.2.34" evidence="7"/>
<gene>
    <name evidence="12" type="primary">LOC112050869</name>
</gene>
<keyword evidence="5 9" id="KW-0067">ATP-binding</keyword>
<comment type="similarity">
    <text evidence="9">Belongs to the ubiquitin-conjugating enzyme family.</text>
</comment>
<dbReference type="FunFam" id="3.10.110.10:FF:000033">
    <property type="entry name" value="NEDD8-conjugating enzyme UBE2F"/>
    <property type="match status" value="1"/>
</dbReference>
<dbReference type="GO" id="GO:0045116">
    <property type="term" value="P:protein neddylation"/>
    <property type="evidence" value="ECO:0007669"/>
    <property type="project" value="UniProtKB-ARBA"/>
</dbReference>
<feature type="active site" description="Glycyl thioester intermediate" evidence="8">
    <location>
        <position position="113"/>
    </location>
</feature>
<dbReference type="InterPro" id="IPR000608">
    <property type="entry name" value="UBC"/>
</dbReference>
<dbReference type="RefSeq" id="XP_023945022.1">
    <property type="nucleotide sequence ID" value="XM_024089254.2"/>
</dbReference>
<accession>A0A6J1NJ30</accession>
<sequence>MITLNRKLKKEHTEPQNGITVEPARRISIRDKLLVKEVQEMNENLPVTCSVNFEDPNLLSEFVLTVAPDEGYWAGGKFKFSVSVTEDYNMAPPKVKCRTRLWHPNINVDGDICLSLLRQTSIDEHGWAPTRRLKDVVWGLNSLFTDLLNFEDPLNIEAAEMYKKNKVEFQSKVQEYIAASKVKR</sequence>
<reference evidence="11" key="1">
    <citation type="submission" date="2025-05" db="UniProtKB">
        <authorList>
            <consortium name="RefSeq"/>
        </authorList>
    </citation>
    <scope>NUCLEOTIDE SEQUENCE [LARGE SCALE GENOMIC DNA]</scope>
</reference>
<organism evidence="11 12">
    <name type="scientific">Bicyclus anynana</name>
    <name type="common">Squinting bush brown butterfly</name>
    <dbReference type="NCBI Taxonomy" id="110368"/>
    <lineage>
        <taxon>Eukaryota</taxon>
        <taxon>Metazoa</taxon>
        <taxon>Ecdysozoa</taxon>
        <taxon>Arthropoda</taxon>
        <taxon>Hexapoda</taxon>
        <taxon>Insecta</taxon>
        <taxon>Pterygota</taxon>
        <taxon>Neoptera</taxon>
        <taxon>Endopterygota</taxon>
        <taxon>Lepidoptera</taxon>
        <taxon>Glossata</taxon>
        <taxon>Ditrysia</taxon>
        <taxon>Papilionoidea</taxon>
        <taxon>Nymphalidae</taxon>
        <taxon>Satyrinae</taxon>
        <taxon>Satyrini</taxon>
        <taxon>Mycalesina</taxon>
        <taxon>Bicyclus</taxon>
    </lineage>
</organism>
<evidence type="ECO:0000256" key="9">
    <source>
        <dbReference type="RuleBase" id="RU362109"/>
    </source>
</evidence>
<dbReference type="Gene3D" id="3.10.110.10">
    <property type="entry name" value="Ubiquitin Conjugating Enzyme"/>
    <property type="match status" value="1"/>
</dbReference>
<dbReference type="InterPro" id="IPR016135">
    <property type="entry name" value="UBQ-conjugating_enzyme/RWD"/>
</dbReference>
<evidence type="ECO:0000256" key="7">
    <source>
        <dbReference type="ARBA" id="ARBA00044047"/>
    </source>
</evidence>
<comment type="catalytic activity">
    <reaction evidence="6">
        <text>[E1 NEDD8-activating enzyme]-S-[NEDD8 protein]-yl-L-cysteine + [E2 NEDD8-conjugating enzyme]-L-cysteine = [E1 NEDD8-activating enzyme]-L-cysteine + [E2 NEDD8-conjugating enzyme]-S-[NEDD8-protein]-yl-L-cysteine.</text>
        <dbReference type="EC" id="2.3.2.34"/>
    </reaction>
</comment>
<comment type="pathway">
    <text evidence="1">Protein modification; protein neddylation.</text>
</comment>
<reference evidence="12" key="2">
    <citation type="submission" date="2025-08" db="UniProtKB">
        <authorList>
            <consortium name="RefSeq"/>
        </authorList>
    </citation>
    <scope>IDENTIFICATION</scope>
</reference>
<protein>
    <recommendedName>
        <fullName evidence="7">E2 NEDD8-conjugating enzyme</fullName>
        <ecNumber evidence="7">2.3.2.34</ecNumber>
    </recommendedName>
</protein>
<evidence type="ECO:0000256" key="8">
    <source>
        <dbReference type="PROSITE-ProRule" id="PRU10133"/>
    </source>
</evidence>
<dbReference type="Pfam" id="PF00179">
    <property type="entry name" value="UQ_con"/>
    <property type="match status" value="1"/>
</dbReference>
<dbReference type="GO" id="GO:0005524">
    <property type="term" value="F:ATP binding"/>
    <property type="evidence" value="ECO:0007669"/>
    <property type="project" value="UniProtKB-UniRule"/>
</dbReference>
<dbReference type="InterPro" id="IPR023313">
    <property type="entry name" value="UBQ-conjugating_AS"/>
</dbReference>
<dbReference type="PROSITE" id="PS00183">
    <property type="entry name" value="UBC_1"/>
    <property type="match status" value="1"/>
</dbReference>
<feature type="domain" description="UBC core" evidence="10">
    <location>
        <begin position="29"/>
        <end position="182"/>
    </location>
</feature>
<keyword evidence="3 9" id="KW-0547">Nucleotide-binding</keyword>
<dbReference type="CDD" id="cd23794">
    <property type="entry name" value="UBCc_UBE2F_UBE2M"/>
    <property type="match status" value="1"/>
</dbReference>
<keyword evidence="4 9" id="KW-0833">Ubl conjugation pathway</keyword>
<dbReference type="OrthoDB" id="10249039at2759"/>
<evidence type="ECO:0000256" key="3">
    <source>
        <dbReference type="ARBA" id="ARBA00022741"/>
    </source>
</evidence>
<name>A0A6J1NJ30_BICAN</name>
<evidence type="ECO:0000256" key="6">
    <source>
        <dbReference type="ARBA" id="ARBA00043698"/>
    </source>
</evidence>
<dbReference type="AlphaFoldDB" id="A0A6J1NJ30"/>
<dbReference type="Proteomes" id="UP001652582">
    <property type="component" value="Chromosome 1"/>
</dbReference>
<evidence type="ECO:0000259" key="10">
    <source>
        <dbReference type="PROSITE" id="PS50127"/>
    </source>
</evidence>
<keyword evidence="11" id="KW-1185">Reference proteome</keyword>
<evidence type="ECO:0000256" key="4">
    <source>
        <dbReference type="ARBA" id="ARBA00022786"/>
    </source>
</evidence>
<dbReference type="InterPro" id="IPR050113">
    <property type="entry name" value="Ub_conjugating_enzyme"/>
</dbReference>
<dbReference type="SUPFAM" id="SSF54495">
    <property type="entry name" value="UBC-like"/>
    <property type="match status" value="1"/>
</dbReference>
<dbReference type="SMART" id="SM00212">
    <property type="entry name" value="UBCc"/>
    <property type="match status" value="1"/>
</dbReference>
<dbReference type="PANTHER" id="PTHR24067">
    <property type="entry name" value="UBIQUITIN-CONJUGATING ENZYME E2"/>
    <property type="match status" value="1"/>
</dbReference>
<evidence type="ECO:0000256" key="1">
    <source>
        <dbReference type="ARBA" id="ARBA00005032"/>
    </source>
</evidence>
<proteinExistence type="inferred from homology"/>